<keyword evidence="2" id="KW-1185">Reference proteome</keyword>
<reference evidence="1" key="1">
    <citation type="submission" date="2021-06" db="EMBL/GenBank/DDBJ databases">
        <authorList>
            <person name="Kallberg Y."/>
            <person name="Tangrot J."/>
            <person name="Rosling A."/>
        </authorList>
    </citation>
    <scope>NUCLEOTIDE SEQUENCE</scope>
    <source>
        <strain evidence="1">IL203A</strain>
    </source>
</reference>
<accession>A0ACA9QPE0</accession>
<organism evidence="1 2">
    <name type="scientific">Dentiscutata heterogama</name>
    <dbReference type="NCBI Taxonomy" id="1316150"/>
    <lineage>
        <taxon>Eukaryota</taxon>
        <taxon>Fungi</taxon>
        <taxon>Fungi incertae sedis</taxon>
        <taxon>Mucoromycota</taxon>
        <taxon>Glomeromycotina</taxon>
        <taxon>Glomeromycetes</taxon>
        <taxon>Diversisporales</taxon>
        <taxon>Gigasporaceae</taxon>
        <taxon>Dentiscutata</taxon>
    </lineage>
</organism>
<dbReference type="EMBL" id="CAJVPU010050585">
    <property type="protein sequence ID" value="CAG8759685.1"/>
    <property type="molecule type" value="Genomic_DNA"/>
</dbReference>
<feature type="non-terminal residue" evidence="1">
    <location>
        <position position="1"/>
    </location>
</feature>
<protein>
    <submittedName>
        <fullName evidence="1">6820_t:CDS:1</fullName>
    </submittedName>
</protein>
<evidence type="ECO:0000313" key="2">
    <source>
        <dbReference type="Proteomes" id="UP000789702"/>
    </source>
</evidence>
<evidence type="ECO:0000313" key="1">
    <source>
        <dbReference type="EMBL" id="CAG8759685.1"/>
    </source>
</evidence>
<comment type="caution">
    <text evidence="1">The sequence shown here is derived from an EMBL/GenBank/DDBJ whole genome shotgun (WGS) entry which is preliminary data.</text>
</comment>
<sequence length="56" mass="6376">KILKSMEYNVYSNDSSTNEIIIAALEDLDNTFFVEYLDSESDKELDSLSDIEPPTI</sequence>
<proteinExistence type="predicted"/>
<name>A0ACA9QPE0_9GLOM</name>
<gene>
    <name evidence="1" type="ORF">DHETER_LOCUS15172</name>
</gene>
<dbReference type="Proteomes" id="UP000789702">
    <property type="component" value="Unassembled WGS sequence"/>
</dbReference>